<evidence type="ECO:0000313" key="5">
    <source>
        <dbReference type="Proteomes" id="UP001530377"/>
    </source>
</evidence>
<feature type="coiled-coil region" evidence="1">
    <location>
        <begin position="102"/>
        <end position="129"/>
    </location>
</feature>
<evidence type="ECO:0000256" key="2">
    <source>
        <dbReference type="SAM" id="MobiDB-lite"/>
    </source>
</evidence>
<name>A0ABD3RKL0_9STRA</name>
<keyword evidence="5" id="KW-1185">Reference proteome</keyword>
<dbReference type="InterPro" id="IPR049227">
    <property type="entry name" value="DUF6824"/>
</dbReference>
<dbReference type="Pfam" id="PF20710">
    <property type="entry name" value="DUF6824"/>
    <property type="match status" value="1"/>
</dbReference>
<feature type="region of interest" description="Disordered" evidence="2">
    <location>
        <begin position="393"/>
        <end position="443"/>
    </location>
</feature>
<protein>
    <recommendedName>
        <fullName evidence="3">DUF6824 domain-containing protein</fullName>
    </recommendedName>
</protein>
<evidence type="ECO:0000259" key="3">
    <source>
        <dbReference type="Pfam" id="PF20710"/>
    </source>
</evidence>
<feature type="region of interest" description="Disordered" evidence="2">
    <location>
        <begin position="737"/>
        <end position="782"/>
    </location>
</feature>
<feature type="compositionally biased region" description="Polar residues" evidence="2">
    <location>
        <begin position="601"/>
        <end position="613"/>
    </location>
</feature>
<feature type="compositionally biased region" description="Low complexity" evidence="2">
    <location>
        <begin position="748"/>
        <end position="765"/>
    </location>
</feature>
<feature type="non-terminal residue" evidence="4">
    <location>
        <position position="782"/>
    </location>
</feature>
<feature type="compositionally biased region" description="Polar residues" evidence="2">
    <location>
        <begin position="420"/>
        <end position="443"/>
    </location>
</feature>
<feature type="domain" description="DUF6824" evidence="3">
    <location>
        <begin position="17"/>
        <end position="103"/>
    </location>
</feature>
<dbReference type="AlphaFoldDB" id="A0ABD3RKL0"/>
<dbReference type="EMBL" id="JALLPB020000548">
    <property type="protein sequence ID" value="KAL3808080.1"/>
    <property type="molecule type" value="Genomic_DNA"/>
</dbReference>
<reference evidence="4 5" key="1">
    <citation type="submission" date="2024-10" db="EMBL/GenBank/DDBJ databases">
        <title>Updated reference genomes for cyclostephanoid diatoms.</title>
        <authorList>
            <person name="Roberts W.R."/>
            <person name="Alverson A.J."/>
        </authorList>
    </citation>
    <scope>NUCLEOTIDE SEQUENCE [LARGE SCALE GENOMIC DNA]</scope>
    <source>
        <strain evidence="4 5">AJA228-03</strain>
    </source>
</reference>
<accession>A0ABD3RKL0</accession>
<feature type="compositionally biased region" description="Pro residues" evidence="2">
    <location>
        <begin position="177"/>
        <end position="186"/>
    </location>
</feature>
<feature type="region of interest" description="Disordered" evidence="2">
    <location>
        <begin position="144"/>
        <end position="225"/>
    </location>
</feature>
<organism evidence="4 5">
    <name type="scientific">Cyclostephanos tholiformis</name>
    <dbReference type="NCBI Taxonomy" id="382380"/>
    <lineage>
        <taxon>Eukaryota</taxon>
        <taxon>Sar</taxon>
        <taxon>Stramenopiles</taxon>
        <taxon>Ochrophyta</taxon>
        <taxon>Bacillariophyta</taxon>
        <taxon>Coscinodiscophyceae</taxon>
        <taxon>Thalassiosirophycidae</taxon>
        <taxon>Stephanodiscales</taxon>
        <taxon>Stephanodiscaceae</taxon>
        <taxon>Cyclostephanos</taxon>
    </lineage>
</organism>
<feature type="region of interest" description="Disordered" evidence="2">
    <location>
        <begin position="500"/>
        <end position="618"/>
    </location>
</feature>
<feature type="compositionally biased region" description="Polar residues" evidence="2">
    <location>
        <begin position="564"/>
        <end position="576"/>
    </location>
</feature>
<comment type="caution">
    <text evidence="4">The sequence shown here is derived from an EMBL/GenBank/DDBJ whole genome shotgun (WGS) entry which is preliminary data.</text>
</comment>
<feature type="compositionally biased region" description="Pro residues" evidence="2">
    <location>
        <begin position="148"/>
        <end position="163"/>
    </location>
</feature>
<sequence length="782" mass="84113">MSNKILELTTTTPHHNDVLCGRGGTVNAHPGNEQYRKFVDQKKRLYLTARFKREKRLISSKIVDEIRNLDPPGRFLLKDANSDVWRDIGDEKARDKTSQSLRENALAVRRQLEDDFEKAQMKQAQVANDAAGRHPVPGLAAGVAAKVLPPPGGKSGWPPPPQAPWGFPSFSQHRQNAPPPHNPKFPQPRSQHATPPHDPMFSQPQHCTPSHLPLQHDKATTPSNYPYFPPQSLHSGELKQPPEMQQQQHAAQYYGGMPPPSVQPPHFQHQQNSNWQLNLHQQQQNPTSLQSSILRHNLVVADAVQAKVQTQPDFMSACGSSDAANAGPPNALDQLTKTTQPLGTASAASEDVCLRTSLLSADESLLQDRRVQFHTAQQRGIGDIPLVITPMKRFHPRKPPPTLGTSPGSSILLPGETPSDAASMSHLSQHQNMPSSQDDMSLGCSQATQATPLTFFSADLSFKSHDTQDVELTQYLQGLEDEISGDVGQEVELVAHAPMFDDERQRRHSQQNRQRQHHGGIPAYSRSTPPRHCISGGSRIGGSISGSTGFSDSDRRRKRRSGSHIPSNSGQVQLDLSTLGRGEAASASSGGGDAQVFVNHPQATPTYSSTPTKGSPGLACGDKLTSSLQNSNHCQNFTLSPMSPVYSLDLDKMSLCGTENISQAGGSIGGASLCNVFDDPSDGPVGTSNLMDMTMSVGSHPSSGGTYGSGVTNYAPIGLGLHQTLPLDVSAQTEFDENNGVMNRMDMSVGSGRGTKSSSSGGSSSRSRRSGSPASIDKASAD</sequence>
<gene>
    <name evidence="4" type="ORF">ACHAXA_006842</name>
</gene>
<feature type="compositionally biased region" description="Basic residues" evidence="2">
    <location>
        <begin position="506"/>
        <end position="518"/>
    </location>
</feature>
<keyword evidence="1" id="KW-0175">Coiled coil</keyword>
<evidence type="ECO:0000313" key="4">
    <source>
        <dbReference type="EMBL" id="KAL3808080.1"/>
    </source>
</evidence>
<proteinExistence type="predicted"/>
<evidence type="ECO:0000256" key="1">
    <source>
        <dbReference type="SAM" id="Coils"/>
    </source>
</evidence>
<dbReference type="Proteomes" id="UP001530377">
    <property type="component" value="Unassembled WGS sequence"/>
</dbReference>